<dbReference type="EMBL" id="CAJNBJ010000017">
    <property type="protein sequence ID" value="CAE6769359.1"/>
    <property type="molecule type" value="Genomic_DNA"/>
</dbReference>
<protein>
    <submittedName>
        <fullName evidence="1">Uncharacterized protein</fullName>
    </submittedName>
</protein>
<gene>
    <name evidence="1" type="ORF">NSPZN2_40200</name>
</gene>
<dbReference type="Proteomes" id="UP000675880">
    <property type="component" value="Unassembled WGS sequence"/>
</dbReference>
<proteinExistence type="predicted"/>
<accession>A0ABN7LV74</accession>
<evidence type="ECO:0000313" key="1">
    <source>
        <dbReference type="EMBL" id="CAE6769359.1"/>
    </source>
</evidence>
<organism evidence="1 2">
    <name type="scientific">Nitrospira defluvii</name>
    <dbReference type="NCBI Taxonomy" id="330214"/>
    <lineage>
        <taxon>Bacteria</taxon>
        <taxon>Pseudomonadati</taxon>
        <taxon>Nitrospirota</taxon>
        <taxon>Nitrospiria</taxon>
        <taxon>Nitrospirales</taxon>
        <taxon>Nitrospiraceae</taxon>
        <taxon>Nitrospira</taxon>
    </lineage>
</organism>
<evidence type="ECO:0000313" key="2">
    <source>
        <dbReference type="Proteomes" id="UP000675880"/>
    </source>
</evidence>
<sequence length="35" mass="3756">MLDSRPLTCGMCPLIDQHESTIAGDTRTTPGSLTH</sequence>
<keyword evidence="2" id="KW-1185">Reference proteome</keyword>
<name>A0ABN7LV74_9BACT</name>
<comment type="caution">
    <text evidence="1">The sequence shown here is derived from an EMBL/GenBank/DDBJ whole genome shotgun (WGS) entry which is preliminary data.</text>
</comment>
<reference evidence="1 2" key="1">
    <citation type="submission" date="2021-02" db="EMBL/GenBank/DDBJ databases">
        <authorList>
            <person name="Han P."/>
        </authorList>
    </citation>
    <scope>NUCLEOTIDE SEQUENCE [LARGE SCALE GENOMIC DNA]</scope>
    <source>
        <strain evidence="1">Candidatus Nitrospira sp. ZN2</strain>
    </source>
</reference>